<dbReference type="Pfam" id="PF05239">
    <property type="entry name" value="PRC"/>
    <property type="match status" value="1"/>
</dbReference>
<dbReference type="Gene3D" id="2.30.30.240">
    <property type="entry name" value="PRC-barrel domain"/>
    <property type="match status" value="1"/>
</dbReference>
<feature type="domain" description="PRC-barrel" evidence="2">
    <location>
        <begin position="31"/>
        <end position="106"/>
    </location>
</feature>
<dbReference type="Proteomes" id="UP000480178">
    <property type="component" value="Chromosome"/>
</dbReference>
<evidence type="ECO:0000259" key="2">
    <source>
        <dbReference type="Pfam" id="PF05239"/>
    </source>
</evidence>
<organism evidence="3 4">
    <name type="scientific">Rhodocytophaga rosea</name>
    <dbReference type="NCBI Taxonomy" id="2704465"/>
    <lineage>
        <taxon>Bacteria</taxon>
        <taxon>Pseudomonadati</taxon>
        <taxon>Bacteroidota</taxon>
        <taxon>Cytophagia</taxon>
        <taxon>Cytophagales</taxon>
        <taxon>Rhodocytophagaceae</taxon>
        <taxon>Rhodocytophaga</taxon>
    </lineage>
</organism>
<dbReference type="RefSeq" id="WP_162441383.1">
    <property type="nucleotide sequence ID" value="NZ_CP048222.1"/>
</dbReference>
<proteinExistence type="predicted"/>
<sequence length="143" mass="15604">MNQQEQDLASNNESGHNQEGTNANWPVKVLTATSIIGDPIYNLQGEHIGKIKDIMVDLEGGCISYVILEYGGFLGMGGKLFAFPFKLIQLDQVNRRFTLDIDKELLNKEPGFDKSHWPATNSHGYAAGNSSSWGAFMGPNTGG</sequence>
<feature type="region of interest" description="Disordered" evidence="1">
    <location>
        <begin position="1"/>
        <end position="23"/>
    </location>
</feature>
<evidence type="ECO:0000313" key="4">
    <source>
        <dbReference type="Proteomes" id="UP000480178"/>
    </source>
</evidence>
<accession>A0A6C0GBH8</accession>
<evidence type="ECO:0000313" key="3">
    <source>
        <dbReference type="EMBL" id="QHT65296.1"/>
    </source>
</evidence>
<dbReference type="AlphaFoldDB" id="A0A6C0GBH8"/>
<gene>
    <name evidence="3" type="ORF">GXP67_00710</name>
</gene>
<dbReference type="PANTHER" id="PTHR36505:SF1">
    <property type="entry name" value="BLR1072 PROTEIN"/>
    <property type="match status" value="1"/>
</dbReference>
<evidence type="ECO:0000256" key="1">
    <source>
        <dbReference type="SAM" id="MobiDB-lite"/>
    </source>
</evidence>
<dbReference type="EMBL" id="CP048222">
    <property type="protein sequence ID" value="QHT65296.1"/>
    <property type="molecule type" value="Genomic_DNA"/>
</dbReference>
<keyword evidence="4" id="KW-1185">Reference proteome</keyword>
<name>A0A6C0GBH8_9BACT</name>
<dbReference type="SUPFAM" id="SSF50346">
    <property type="entry name" value="PRC-barrel domain"/>
    <property type="match status" value="1"/>
</dbReference>
<dbReference type="InterPro" id="IPR011033">
    <property type="entry name" value="PRC_barrel-like_sf"/>
</dbReference>
<dbReference type="KEGG" id="rhoz:GXP67_00710"/>
<reference evidence="3 4" key="1">
    <citation type="submission" date="2020-01" db="EMBL/GenBank/DDBJ databases">
        <authorList>
            <person name="Kim M.K."/>
        </authorList>
    </citation>
    <scope>NUCLEOTIDE SEQUENCE [LARGE SCALE GENOMIC DNA]</scope>
    <source>
        <strain evidence="3 4">172606-1</strain>
    </source>
</reference>
<protein>
    <submittedName>
        <fullName evidence="3">PRC-barrel domain containing protein</fullName>
    </submittedName>
</protein>
<dbReference type="InterPro" id="IPR027275">
    <property type="entry name" value="PRC-brl_dom"/>
</dbReference>
<dbReference type="PANTHER" id="PTHR36505">
    <property type="entry name" value="BLR1072 PROTEIN"/>
    <property type="match status" value="1"/>
</dbReference>